<reference evidence="3" key="1">
    <citation type="submission" date="2021-02" db="EMBL/GenBank/DDBJ databases">
        <authorList>
            <person name="Nowell W R."/>
        </authorList>
    </citation>
    <scope>NUCLEOTIDE SEQUENCE</scope>
</reference>
<feature type="region of interest" description="Disordered" evidence="2">
    <location>
        <begin position="2301"/>
        <end position="2424"/>
    </location>
</feature>
<name>A0A818SEQ1_9BILA</name>
<dbReference type="InterPro" id="IPR052957">
    <property type="entry name" value="Auxin_embryo_med"/>
</dbReference>
<protein>
    <submittedName>
        <fullName evidence="3">Uncharacterized protein</fullName>
    </submittedName>
</protein>
<proteinExistence type="predicted"/>
<feature type="compositionally biased region" description="Low complexity" evidence="2">
    <location>
        <begin position="2314"/>
        <end position="2326"/>
    </location>
</feature>
<dbReference type="SUPFAM" id="SSF55874">
    <property type="entry name" value="ATPase domain of HSP90 chaperone/DNA topoisomerase II/histidine kinase"/>
    <property type="match status" value="1"/>
</dbReference>
<feature type="region of interest" description="Disordered" evidence="2">
    <location>
        <begin position="2439"/>
        <end position="2462"/>
    </location>
</feature>
<evidence type="ECO:0000313" key="3">
    <source>
        <dbReference type="EMBL" id="CAF3668724.1"/>
    </source>
</evidence>
<dbReference type="EMBL" id="CAJOAY010000452">
    <property type="protein sequence ID" value="CAF3668724.1"/>
    <property type="molecule type" value="Genomic_DNA"/>
</dbReference>
<feature type="coiled-coil region" evidence="1">
    <location>
        <begin position="732"/>
        <end position="787"/>
    </location>
</feature>
<feature type="compositionally biased region" description="Low complexity" evidence="2">
    <location>
        <begin position="2356"/>
        <end position="2365"/>
    </location>
</feature>
<feature type="compositionally biased region" description="Polar residues" evidence="2">
    <location>
        <begin position="2410"/>
        <end position="2424"/>
    </location>
</feature>
<feature type="compositionally biased region" description="Polar residues" evidence="2">
    <location>
        <begin position="2439"/>
        <end position="2449"/>
    </location>
</feature>
<dbReference type="PANTHER" id="PTHR32387">
    <property type="entry name" value="WU:FJ29H11"/>
    <property type="match status" value="1"/>
</dbReference>
<dbReference type="Proteomes" id="UP000663881">
    <property type="component" value="Unassembled WGS sequence"/>
</dbReference>
<evidence type="ECO:0000256" key="1">
    <source>
        <dbReference type="SAM" id="Coils"/>
    </source>
</evidence>
<feature type="compositionally biased region" description="Polar residues" evidence="2">
    <location>
        <begin position="2333"/>
        <end position="2355"/>
    </location>
</feature>
<keyword evidence="1" id="KW-0175">Coiled coil</keyword>
<organism evidence="3 4">
    <name type="scientific">Adineta steineri</name>
    <dbReference type="NCBI Taxonomy" id="433720"/>
    <lineage>
        <taxon>Eukaryota</taxon>
        <taxon>Metazoa</taxon>
        <taxon>Spiralia</taxon>
        <taxon>Gnathifera</taxon>
        <taxon>Rotifera</taxon>
        <taxon>Eurotatoria</taxon>
        <taxon>Bdelloidea</taxon>
        <taxon>Adinetida</taxon>
        <taxon>Adinetidae</taxon>
        <taxon>Adineta</taxon>
    </lineage>
</organism>
<sequence length="2462" mass="284853">MTDSSCSCCKLLGKPPARVNFIMTTGVPDSLVYERIEYLLENYSESSSSANDISVTNYKTLMDISQHLFDIQKHSLSNDLSAASETQTCCHGFTTISITNDDISDSSKLKTLEKVILNYLDPKGDLETEQKNTTSKPETWIMLDGSACLEPPKNTTSKPETWIMLDGSACLEPPVLSIFSRLQNHSSPLLNFSLTILCFLVDEQRLFENWLNQNISIHDYQSNTYPKYERLMNNFFPLLNSSTYLQQNTLLIEEQTVLTDHELQILIKNLYHNKSTKYRATNVQLRHNMAKLLSPRQRTVRDIRNVRSNLQKNYDQFIKNRLRPLFNELQQSQTAASAARQIVNIVLNEFERMNEEELRVYKRQLILGFEFYKADHSNTIASQLVHYALQLLKNNDDTSIPFIYSIVLVICKLGTHFYFRHELFNNTPEIYTLSLMLVSQRQYALTLCGLRLCITILNGDQNEHKYALAYLTHDSLAARKILDAVKWLLSPYIILKNLWKDEKENEVSEVNKEESALHKAERCCFQHAGILVGRAYISSITSLYYGSADHCALVTEDDVRNFLEVINILATPRLANWSRGENKSRLCLELVGHLCAFLTPILQYSLPSVCSVLLNHDDLLVTIPKTIRYLITADEDMANICVRFYTRFVQLKCKQEQVDNDIEDEKQEESSNKLVDVPILSSSDSLNLSKDLISAYFDLHQRIQKTTSIDENVKQQEQIKILFNQEWTKLNVIQLQHDHQQLQHQNNLLNDELSQLRSQLQRTQAERDEFRKENMNMAQQIDNLKLMPVTSVNLQSQQSSVSVSTHDNNQESIIDKLQNLSAHDITTEQAEACIQEIYHRRTTFNDHDMRKSICGSLKHLGSDLYSSPVHFLHELIQNAEDNFYTNTTIPCLRIELNHSYILLSNNEQGLRVQDVLALCSLAVSTKTSQQQHIGEKGVGFKSVFAASNQPILFSHTWKFAFHVPGIDAMSYITPLWIKDQDIPDYISKQILTNTQDTHLYLPLKYQAHTTEADLFLNQVTKAVDPCILLNMRQLKKLEIIDQRQNKLTIIEKQLIGPTKLAQQSKVTFEDFTFTDLNGSIIQLCTSLGYHTFRVYTCYIDVPNSIEQRRSSKTRLIMAFPCENNYCLTSTVYAGLPVCDLGFNFVFNADFQLVTNRENVRENVPFNSFIRDHLSALFVYLLLNDLDLRKDISRYCPSSNTHQIKHSSWWLVMIDSINELITKYLSILFDIQTGKSIRYLNKDLTSLVSNEQLYNCADIQVINSDDSFLTSERLKSFQIQTVSIMDVLNCFPNQEATNEFQQQFKLWAQNQNEQWWSQLFHHINQIITSEISDKILSKPIFLLQHDHQRQYLPKTDTIRLLFFITDDASFRIWKRQLILLRYSSTSERDVLLKSNHIQLLTEERMIEIIRLDHLQLSLSSSIINTDIKLIEEIWNDLFYLKSRLDKLNKSTPFLVPTSGTTNLVSIQNAILPTIFGIDIQSFMYPTTLPIILLKYLNFHHDHQLMNILEWEHFFLEMNCQRPSVYLSRDYTIDKLPLLPTFTMFQDEKCAQLGEMILLSQTENTKDCLCHFPIVDNSQNEQQISPVSATFDELIVRDLPSLPRITIPPYCRRLALNLNVCVEYDLRTCVTILQLLSNEKNTNINLYIQWLGHLQLYVRRQHDQFNSKELLSSCYLYLPDQNEFYSLKQLLVISDNEKYHNGILLVSKYLKLQIISPSINQIYWQFKDLFQFLGCTCTINISYIYQTIYSATLDKTNFFALGDCQTILTENGMESMIILFQYLENLLLDCVKENKQNSADLYHAIVERKHLTAPCGSREDLEWRFSFTCNSLSQQLKQLSGLQTQQNEIGLLTIDRQLIKQENNKNIYACLETKIIQNLSRDIGKRYFISPVITQTCPLVLAIFQIDYVERRGKLEWIHKNHNLEYGLTQLTEIFRNTLADIKIEVITAKYASVTLLFSDTFVIDSIDEQNEDDIERYMVDSDYPFWIFNNIILLCTGSEQHNSSKAIIATSALTTLLHKRKYLPFEEAKSIARQKISTCRAFRSEQISNVASAATAIYSYTDLLFPTDHHTIESMIISIGKHCSIEQDQEDNTLTTIAADRTAIDKIYRNLTNTQHHIPRHESNPNNWTDPSIVDGIEQITIGRNAEHFFFTYLQKCYGSVDVTPTKNWRSSSRLINHPNCRRNIDDSVGYDFELHDTREIFVHGTGSITKYCYFEVKGTSGLFHKAHTLFHISDNELRTCEAIANDGKKREREAYFIVIIQNCLDAEKISFGTTINWSDDFWMVQNTPDSYRCRIVSPQSTNFNHSRTEEPRNQNRQQQQLPQQSQAVRSDGRYNNSAAQPTFSNSGNAASTHYNQQQQSPQQSQAVRPIRRHHNSATQPTFTNSGNTASPHPNQQQQFQAARPDRRHNNSAPQSSFANSGNEASTQYNSWTYYNQQQHGQIRYNNDSSNDTRRQQTQRKNR</sequence>
<accession>A0A818SEQ1</accession>
<dbReference type="PANTHER" id="PTHR32387:SF0">
    <property type="entry name" value="PROTEIN NO VEIN"/>
    <property type="match status" value="1"/>
</dbReference>
<evidence type="ECO:0000313" key="4">
    <source>
        <dbReference type="Proteomes" id="UP000663881"/>
    </source>
</evidence>
<comment type="caution">
    <text evidence="3">The sequence shown here is derived from an EMBL/GenBank/DDBJ whole genome shotgun (WGS) entry which is preliminary data.</text>
</comment>
<dbReference type="Gene3D" id="3.30.565.10">
    <property type="entry name" value="Histidine kinase-like ATPase, C-terminal domain"/>
    <property type="match status" value="1"/>
</dbReference>
<dbReference type="NCBIfam" id="NF047352">
    <property type="entry name" value="P_loop_sacsin"/>
    <property type="match status" value="1"/>
</dbReference>
<gene>
    <name evidence="3" type="ORF">OKA104_LOCUS10277</name>
</gene>
<evidence type="ECO:0000256" key="2">
    <source>
        <dbReference type="SAM" id="MobiDB-lite"/>
    </source>
</evidence>
<dbReference type="InterPro" id="IPR036890">
    <property type="entry name" value="HATPase_C_sf"/>
</dbReference>
<feature type="compositionally biased region" description="Polar residues" evidence="2">
    <location>
        <begin position="2376"/>
        <end position="2400"/>
    </location>
</feature>